<feature type="transmembrane region" description="Helical" evidence="1">
    <location>
        <begin position="12"/>
        <end position="39"/>
    </location>
</feature>
<evidence type="ECO:0000256" key="1">
    <source>
        <dbReference type="SAM" id="Phobius"/>
    </source>
</evidence>
<proteinExistence type="predicted"/>
<keyword evidence="1" id="KW-0472">Membrane</keyword>
<organism evidence="2">
    <name type="scientific">Rhizophora mucronata</name>
    <name type="common">Asiatic mangrove</name>
    <dbReference type="NCBI Taxonomy" id="61149"/>
    <lineage>
        <taxon>Eukaryota</taxon>
        <taxon>Viridiplantae</taxon>
        <taxon>Streptophyta</taxon>
        <taxon>Embryophyta</taxon>
        <taxon>Tracheophyta</taxon>
        <taxon>Spermatophyta</taxon>
        <taxon>Magnoliopsida</taxon>
        <taxon>eudicotyledons</taxon>
        <taxon>Gunneridae</taxon>
        <taxon>Pentapetalae</taxon>
        <taxon>rosids</taxon>
        <taxon>fabids</taxon>
        <taxon>Malpighiales</taxon>
        <taxon>Rhizophoraceae</taxon>
        <taxon>Rhizophora</taxon>
    </lineage>
</organism>
<sequence>MYQVSFIILKSLFFFYFIFFLFFQLCTLSFCSLIELYLFRVWVV</sequence>
<reference evidence="2" key="1">
    <citation type="submission" date="2018-02" db="EMBL/GenBank/DDBJ databases">
        <title>Rhizophora mucronata_Transcriptome.</title>
        <authorList>
            <person name="Meera S.P."/>
            <person name="Sreeshan A."/>
            <person name="Augustine A."/>
        </authorList>
    </citation>
    <scope>NUCLEOTIDE SEQUENCE</scope>
    <source>
        <tissue evidence="2">Leaf</tissue>
    </source>
</reference>
<accession>A0A2P2PVS2</accession>
<protein>
    <submittedName>
        <fullName evidence="2">Uncharacterized protein</fullName>
    </submittedName>
</protein>
<keyword evidence="1" id="KW-0812">Transmembrane</keyword>
<keyword evidence="1" id="KW-1133">Transmembrane helix</keyword>
<dbReference type="AlphaFoldDB" id="A0A2P2PVS2"/>
<name>A0A2P2PVS2_RHIMU</name>
<dbReference type="EMBL" id="GGEC01078249">
    <property type="protein sequence ID" value="MBX58733.1"/>
    <property type="molecule type" value="Transcribed_RNA"/>
</dbReference>
<evidence type="ECO:0000313" key="2">
    <source>
        <dbReference type="EMBL" id="MBX58733.1"/>
    </source>
</evidence>